<keyword evidence="11" id="KW-1185">Reference proteome</keyword>
<keyword evidence="6 8" id="KW-1133">Transmembrane helix</keyword>
<dbReference type="InterPro" id="IPR018119">
    <property type="entry name" value="Strictosidine_synth_cons-reg"/>
</dbReference>
<evidence type="ECO:0000313" key="11">
    <source>
        <dbReference type="Proteomes" id="UP000238308"/>
    </source>
</evidence>
<dbReference type="SUPFAM" id="SSF63829">
    <property type="entry name" value="Calcium-dependent phosphotriesterase"/>
    <property type="match status" value="1"/>
</dbReference>
<dbReference type="GO" id="GO:0022857">
    <property type="term" value="F:transmembrane transporter activity"/>
    <property type="evidence" value="ECO:0007669"/>
    <property type="project" value="InterPro"/>
</dbReference>
<evidence type="ECO:0000256" key="3">
    <source>
        <dbReference type="ARBA" id="ARBA00022475"/>
    </source>
</evidence>
<comment type="subcellular location">
    <subcellularLocation>
        <location evidence="1">Cell membrane</location>
        <topology evidence="1">Multi-pass membrane protein</topology>
    </subcellularLocation>
</comment>
<evidence type="ECO:0000259" key="9">
    <source>
        <dbReference type="Pfam" id="PF03088"/>
    </source>
</evidence>
<dbReference type="InterPro" id="IPR001851">
    <property type="entry name" value="ABC_transp_permease"/>
</dbReference>
<dbReference type="GO" id="GO:0005886">
    <property type="term" value="C:plasma membrane"/>
    <property type="evidence" value="ECO:0007669"/>
    <property type="project" value="UniProtKB-SubCell"/>
</dbReference>
<organism evidence="10 11">
    <name type="scientific">Jezberella montanilacus</name>
    <dbReference type="NCBI Taxonomy" id="323426"/>
    <lineage>
        <taxon>Bacteria</taxon>
        <taxon>Pseudomonadati</taxon>
        <taxon>Pseudomonadota</taxon>
        <taxon>Betaproteobacteria</taxon>
        <taxon>Burkholderiales</taxon>
        <taxon>Alcaligenaceae</taxon>
        <taxon>Jezberella</taxon>
    </lineage>
</organism>
<dbReference type="Gene3D" id="2.120.10.30">
    <property type="entry name" value="TolB, C-terminal domain"/>
    <property type="match status" value="1"/>
</dbReference>
<feature type="transmembrane region" description="Helical" evidence="8">
    <location>
        <begin position="317"/>
        <end position="337"/>
    </location>
</feature>
<dbReference type="Pfam" id="PF03088">
    <property type="entry name" value="Str_synth"/>
    <property type="match status" value="1"/>
</dbReference>
<evidence type="ECO:0000256" key="6">
    <source>
        <dbReference type="ARBA" id="ARBA00022989"/>
    </source>
</evidence>
<keyword evidence="3" id="KW-1003">Cell membrane</keyword>
<dbReference type="PANTHER" id="PTHR32196">
    <property type="entry name" value="ABC TRANSPORTER PERMEASE PROTEIN YPHD-RELATED-RELATED"/>
    <property type="match status" value="1"/>
</dbReference>
<feature type="transmembrane region" description="Helical" evidence="8">
    <location>
        <begin position="294"/>
        <end position="311"/>
    </location>
</feature>
<evidence type="ECO:0000256" key="4">
    <source>
        <dbReference type="ARBA" id="ARBA00022519"/>
    </source>
</evidence>
<evidence type="ECO:0000256" key="7">
    <source>
        <dbReference type="ARBA" id="ARBA00023136"/>
    </source>
</evidence>
<feature type="transmembrane region" description="Helical" evidence="8">
    <location>
        <begin position="262"/>
        <end position="282"/>
    </location>
</feature>
<sequence>MSTDSSGTFNRFFYKYWPGRAVGELLSKNWMETAVPLLVLVLVVSVFASLVDNFLSFTTISGFLREGGEIGFIVLGEAVVLIVGGIDLSVGSIYAICNVLVLYLIHVQAWSAPSAILATLLVGAALGGINGVLIGYLKLRAFLTTMVTLIVLRAIYNLIQFKWAVGIASTIPESDIWDFLGSGKLISLPISTWIFALVAIGFHMFLTRMRGGWRLLAVGGSRRSAYNSGLPVNRIAALAYVASGMLAGVAAVLFAARVDSSSADTGLGLEIVVLAAALLGGIRLGGGKGSAMKVVLGTLIILIVTNSLRGLAVQAGFIRILLGAIMILAVTLDIRWFKNRGKAIREMYVSPGYLPMPTAASIAEGTPFAVNNKLGSTELIGLARVESPEDVILDADDHLYCGTRHGDIVKFYAPDYQQMEVYAHIGGQPLGMAFDAAGDLCVCVGGMGLYKVRHVDRVVEKITDTTNRSWNTVNDDSRLRLADDLDIAPDGRIYFSEATIRYEMSEWPIDSLEARGNGRIICYDPKTDKTQTVLKNLVFPNGVCMVGDGESLLFAESWACRISRYWFDGPKKGQVTVVIPDLPGYPDNINRASDGNFWIALMGMRSPSFDLAMRWPGFRGRMVKRLGQDEWMSPNINVGCVIKCDLSGVVLESYWDKGGENHPMITSMREHKGYLYLGGISNNRIGRLRLEGADPHFVQHPLSPR</sequence>
<feature type="transmembrane region" description="Helical" evidence="8">
    <location>
        <begin position="185"/>
        <end position="206"/>
    </location>
</feature>
<feature type="transmembrane region" description="Helical" evidence="8">
    <location>
        <begin position="111"/>
        <end position="134"/>
    </location>
</feature>
<dbReference type="CDD" id="cd06579">
    <property type="entry name" value="TM_PBP1_transp_AraH_like"/>
    <property type="match status" value="1"/>
</dbReference>
<dbReference type="Pfam" id="PF20067">
    <property type="entry name" value="SSL_N"/>
    <property type="match status" value="1"/>
</dbReference>
<dbReference type="PANTHER" id="PTHR32196:SF21">
    <property type="entry name" value="ABC TRANSPORTER PERMEASE PROTEIN YPHD-RELATED"/>
    <property type="match status" value="1"/>
</dbReference>
<proteinExistence type="predicted"/>
<evidence type="ECO:0000256" key="8">
    <source>
        <dbReference type="SAM" id="Phobius"/>
    </source>
</evidence>
<feature type="transmembrane region" description="Helical" evidence="8">
    <location>
        <begin position="235"/>
        <end position="256"/>
    </location>
</feature>
<dbReference type="FunFam" id="2.120.10.30:FF:000066">
    <property type="entry name" value="ABC transporter permease protein"/>
    <property type="match status" value="1"/>
</dbReference>
<dbReference type="RefSeq" id="WP_106226238.1">
    <property type="nucleotide sequence ID" value="NZ_PVTV01000005.1"/>
</dbReference>
<evidence type="ECO:0000256" key="2">
    <source>
        <dbReference type="ARBA" id="ARBA00022448"/>
    </source>
</evidence>
<keyword evidence="5 8" id="KW-0812">Transmembrane</keyword>
<dbReference type="EMBL" id="PVTV01000005">
    <property type="protein sequence ID" value="PRZ00168.1"/>
    <property type="molecule type" value="Genomic_DNA"/>
</dbReference>
<feature type="domain" description="Strictosidine synthase conserved region" evidence="9">
    <location>
        <begin position="483"/>
        <end position="569"/>
    </location>
</feature>
<keyword evidence="7 8" id="KW-0472">Membrane</keyword>
<feature type="transmembrane region" description="Helical" evidence="8">
    <location>
        <begin position="72"/>
        <end position="105"/>
    </location>
</feature>
<feature type="transmembrane region" description="Helical" evidence="8">
    <location>
        <begin position="141"/>
        <end position="165"/>
    </location>
</feature>
<accession>A0A2T0XMJ4</accession>
<evidence type="ECO:0000256" key="1">
    <source>
        <dbReference type="ARBA" id="ARBA00004651"/>
    </source>
</evidence>
<reference evidence="10 11" key="1">
    <citation type="submission" date="2018-03" db="EMBL/GenBank/DDBJ databases">
        <title>Genomic Encyclopedia of Type Strains, Phase III (KMG-III): the genomes of soil and plant-associated and newly described type strains.</title>
        <authorList>
            <person name="Whitman W."/>
        </authorList>
    </citation>
    <scope>NUCLEOTIDE SEQUENCE [LARGE SCALE GENOMIC DNA]</scope>
    <source>
        <strain evidence="10 11">MWH-P2sevCIIIb</strain>
    </source>
</reference>
<comment type="caution">
    <text evidence="10">The sequence shown here is derived from an EMBL/GenBank/DDBJ whole genome shotgun (WGS) entry which is preliminary data.</text>
</comment>
<evidence type="ECO:0000313" key="10">
    <source>
        <dbReference type="EMBL" id="PRZ00168.1"/>
    </source>
</evidence>
<protein>
    <submittedName>
        <fullName evidence="10">Monosaccharide ABC transporter membrane protein (CUT2 family)</fullName>
    </submittedName>
</protein>
<gene>
    <name evidence="10" type="ORF">BCM14_0307</name>
</gene>
<dbReference type="AlphaFoldDB" id="A0A2T0XMJ4"/>
<dbReference type="Pfam" id="PF02653">
    <property type="entry name" value="BPD_transp_2"/>
    <property type="match status" value="1"/>
</dbReference>
<keyword evidence="2" id="KW-0813">Transport</keyword>
<dbReference type="InterPro" id="IPR011042">
    <property type="entry name" value="6-blade_b-propeller_TolB-like"/>
</dbReference>
<dbReference type="OrthoDB" id="238183at2"/>
<dbReference type="Proteomes" id="UP000238308">
    <property type="component" value="Unassembled WGS sequence"/>
</dbReference>
<evidence type="ECO:0000256" key="5">
    <source>
        <dbReference type="ARBA" id="ARBA00022692"/>
    </source>
</evidence>
<feature type="transmembrane region" description="Helical" evidence="8">
    <location>
        <begin position="33"/>
        <end position="51"/>
    </location>
</feature>
<name>A0A2T0XMJ4_9BURK</name>
<keyword evidence="4" id="KW-0997">Cell inner membrane</keyword>